<keyword evidence="2" id="KW-0808">Transferase</keyword>
<dbReference type="EMBL" id="JAQOUE010000001">
    <property type="protein sequence ID" value="MDT7041806.1"/>
    <property type="molecule type" value="Genomic_DNA"/>
</dbReference>
<dbReference type="Proteomes" id="UP001250932">
    <property type="component" value="Unassembled WGS sequence"/>
</dbReference>
<dbReference type="RefSeq" id="WP_313832154.1">
    <property type="nucleotide sequence ID" value="NZ_JAQOUE010000001.1"/>
</dbReference>
<comment type="caution">
    <text evidence="3">The sequence shown here is derived from an EMBL/GenBank/DDBJ whole genome shotgun (WGS) entry which is preliminary data.</text>
</comment>
<evidence type="ECO:0000313" key="3">
    <source>
        <dbReference type="EMBL" id="MDT7041806.1"/>
    </source>
</evidence>
<evidence type="ECO:0000256" key="1">
    <source>
        <dbReference type="ARBA" id="ARBA00022676"/>
    </source>
</evidence>
<protein>
    <submittedName>
        <fullName evidence="3">Glycosyltransferase family 9 protein</fullName>
    </submittedName>
</protein>
<proteinExistence type="predicted"/>
<dbReference type="InterPro" id="IPR051199">
    <property type="entry name" value="LPS_LOS_Heptosyltrfase"/>
</dbReference>
<dbReference type="Pfam" id="PF01075">
    <property type="entry name" value="Glyco_transf_9"/>
    <property type="match status" value="1"/>
</dbReference>
<dbReference type="SUPFAM" id="SSF53756">
    <property type="entry name" value="UDP-Glycosyltransferase/glycogen phosphorylase"/>
    <property type="match status" value="1"/>
</dbReference>
<name>A0ABU3K5Z6_9BACT</name>
<dbReference type="PANTHER" id="PTHR30160:SF1">
    <property type="entry name" value="LIPOPOLYSACCHARIDE 1,2-N-ACETYLGLUCOSAMINETRANSFERASE-RELATED"/>
    <property type="match status" value="1"/>
</dbReference>
<evidence type="ECO:0000256" key="2">
    <source>
        <dbReference type="ARBA" id="ARBA00022679"/>
    </source>
</evidence>
<dbReference type="InterPro" id="IPR002201">
    <property type="entry name" value="Glyco_trans_9"/>
</dbReference>
<dbReference type="Gene3D" id="3.40.50.2000">
    <property type="entry name" value="Glycogen Phosphorylase B"/>
    <property type="match status" value="1"/>
</dbReference>
<evidence type="ECO:0000313" key="4">
    <source>
        <dbReference type="Proteomes" id="UP001250932"/>
    </source>
</evidence>
<reference evidence="3 4" key="1">
    <citation type="journal article" date="2023" name="ISME J.">
        <title>Cultivation and genomic characterization of novel and ubiquitous marine nitrite-oxidizing bacteria from the Nitrospirales.</title>
        <authorList>
            <person name="Mueller A.J."/>
            <person name="Daebeler A."/>
            <person name="Herbold C.W."/>
            <person name="Kirkegaard R.H."/>
            <person name="Daims H."/>
        </authorList>
    </citation>
    <scope>NUCLEOTIDE SEQUENCE [LARGE SCALE GENOMIC DNA]</scope>
    <source>
        <strain evidence="3 4">EB</strain>
    </source>
</reference>
<dbReference type="PANTHER" id="PTHR30160">
    <property type="entry name" value="TETRAACYLDISACCHARIDE 4'-KINASE-RELATED"/>
    <property type="match status" value="1"/>
</dbReference>
<organism evidence="3 4">
    <name type="scientific">Candidatus Nitronereus thalassa</name>
    <dbReference type="NCBI Taxonomy" id="3020898"/>
    <lineage>
        <taxon>Bacteria</taxon>
        <taxon>Pseudomonadati</taxon>
        <taxon>Nitrospirota</taxon>
        <taxon>Nitrospiria</taxon>
        <taxon>Nitrospirales</taxon>
        <taxon>Nitrospiraceae</taxon>
        <taxon>Candidatus Nitronereus</taxon>
    </lineage>
</organism>
<keyword evidence="4" id="KW-1185">Reference proteome</keyword>
<sequence>MLEPFKLSIPDVVPSFDGKLFFILGPGLGDTVNDFRILHEVLHVYPHAMPIVYADPRWNSLYPLLPEMPRCEWRHHVPAPSGELAGKAVEPSYSETFRGVIQEILTELQASPGFVVLGGFSCLDQLARKELGLATKARAIGLPLSLEHCRPFLPLPDQVLDEARNVLCSHGFEAGQYVAIAPQTWADKAWTPICWQDLTDKILEELNLSALVLGVEGCEVPEGPRIRQALGLPLPLVAALISQAKCFVGLDSGLTHVAACFAVPIVGLQAQGKFPPFLVEPHSPLRRIHLTPFVYGHATIPPESVYSLVREALRSPSPLLCPLCDEIPYVLSAREHASANLCRCGLLFRSRLGKEPEAIPGQVKEEPGILPNTIQDLVALRKRLSADTGCETVTYTFDHWNARQLSPDAMLSDPTEREIWWCWDAVANILGSSGWTIVRSEGRLSDNGEGPVQSFIITAKLSIKKGLPTVLQVPWGKDLVWLKKSLYERWLCWESFARSNELEDLGWRLVKEGYERDGRDILRFAAKHEWRGRTLSRLLRSEWKALGAGMKNSQDVPTHA</sequence>
<accession>A0ABU3K5Z6</accession>
<keyword evidence="1" id="KW-0328">Glycosyltransferase</keyword>
<gene>
    <name evidence="3" type="ORF">PPG34_05545</name>
</gene>